<accession>A0A9W6NIZ3</accession>
<keyword evidence="1" id="KW-1133">Transmembrane helix</keyword>
<evidence type="ECO:0008006" key="4">
    <source>
        <dbReference type="Google" id="ProtNLM"/>
    </source>
</evidence>
<name>A0A9W6NIZ3_9ACTN</name>
<keyword evidence="1" id="KW-0472">Membrane</keyword>
<keyword evidence="3" id="KW-1185">Reference proteome</keyword>
<comment type="caution">
    <text evidence="2">The sequence shown here is derived from an EMBL/GenBank/DDBJ whole genome shotgun (WGS) entry which is preliminary data.</text>
</comment>
<reference evidence="2" key="1">
    <citation type="journal article" date="2014" name="Int. J. Syst. Evol. Microbiol.">
        <title>Complete genome sequence of Corynebacterium casei LMG S-19264T (=DSM 44701T), isolated from a smear-ripened cheese.</title>
        <authorList>
            <consortium name="US DOE Joint Genome Institute (JGI-PGF)"/>
            <person name="Walter F."/>
            <person name="Albersmeier A."/>
            <person name="Kalinowski J."/>
            <person name="Ruckert C."/>
        </authorList>
    </citation>
    <scope>NUCLEOTIDE SEQUENCE</scope>
    <source>
        <strain evidence="2">VKM Ac-1321</strain>
    </source>
</reference>
<sequence>MLIMALVWAAGLGLAGWRTIDDARGATVDAEVVGITTNVPGRRVYDVRFATPAGQACESRVDSGSKPPPREIHVGGRALVHYSASDPCSSFLLRETTSMAPWPFTIVASVSMVACLTVAWRQHRNRGKSPSRAPR</sequence>
<evidence type="ECO:0000256" key="1">
    <source>
        <dbReference type="SAM" id="Phobius"/>
    </source>
</evidence>
<protein>
    <recommendedName>
        <fullName evidence="4">DUF3592 domain-containing protein</fullName>
    </recommendedName>
</protein>
<organism evidence="2 3">
    <name type="scientific">Dactylosporangium matsuzakiense</name>
    <dbReference type="NCBI Taxonomy" id="53360"/>
    <lineage>
        <taxon>Bacteria</taxon>
        <taxon>Bacillati</taxon>
        <taxon>Actinomycetota</taxon>
        <taxon>Actinomycetes</taxon>
        <taxon>Micromonosporales</taxon>
        <taxon>Micromonosporaceae</taxon>
        <taxon>Dactylosporangium</taxon>
    </lineage>
</organism>
<reference evidence="2" key="2">
    <citation type="submission" date="2023-01" db="EMBL/GenBank/DDBJ databases">
        <authorList>
            <person name="Sun Q."/>
            <person name="Evtushenko L."/>
        </authorList>
    </citation>
    <scope>NUCLEOTIDE SEQUENCE</scope>
    <source>
        <strain evidence="2">VKM Ac-1321</strain>
    </source>
</reference>
<keyword evidence="1" id="KW-0812">Transmembrane</keyword>
<proteinExistence type="predicted"/>
<dbReference type="RefSeq" id="WP_261961643.1">
    <property type="nucleotide sequence ID" value="NZ_BAAAXA010000001.1"/>
</dbReference>
<dbReference type="Proteomes" id="UP001143480">
    <property type="component" value="Unassembled WGS sequence"/>
</dbReference>
<evidence type="ECO:0000313" key="2">
    <source>
        <dbReference type="EMBL" id="GLK99394.1"/>
    </source>
</evidence>
<evidence type="ECO:0000313" key="3">
    <source>
        <dbReference type="Proteomes" id="UP001143480"/>
    </source>
</evidence>
<dbReference type="AlphaFoldDB" id="A0A9W6NIZ3"/>
<gene>
    <name evidence="2" type="ORF">GCM10017581_011350</name>
</gene>
<feature type="transmembrane region" description="Helical" evidence="1">
    <location>
        <begin position="100"/>
        <end position="120"/>
    </location>
</feature>
<dbReference type="EMBL" id="BSFP01000004">
    <property type="protein sequence ID" value="GLK99394.1"/>
    <property type="molecule type" value="Genomic_DNA"/>
</dbReference>